<sequence length="144" mass="16372">ARWFAIRTQGFAEAISKRGKEYLNIFLFSRLPLLLHLLSLDICLKSLFVDLSATVCWWFAVVQPLAKAAIFIDFACVLGENCGEETLLVNIVNIVKILSVHNLAGFTRARERLCVEEIVLVELVSLQKLRVENRLPVSFLRENL</sequence>
<evidence type="ECO:0000313" key="2">
    <source>
        <dbReference type="Proteomes" id="UP000265520"/>
    </source>
</evidence>
<protein>
    <submittedName>
        <fullName evidence="1">Uncharacterized protein</fullName>
    </submittedName>
</protein>
<keyword evidence="2" id="KW-1185">Reference proteome</keyword>
<evidence type="ECO:0000313" key="1">
    <source>
        <dbReference type="EMBL" id="MCH99875.1"/>
    </source>
</evidence>
<reference evidence="1 2" key="1">
    <citation type="journal article" date="2018" name="Front. Plant Sci.">
        <title>Red Clover (Trifolium pratense) and Zigzag Clover (T. medium) - A Picture of Genomic Similarities and Differences.</title>
        <authorList>
            <person name="Dluhosova J."/>
            <person name="Istvanek J."/>
            <person name="Nedelnik J."/>
            <person name="Repkova J."/>
        </authorList>
    </citation>
    <scope>NUCLEOTIDE SEQUENCE [LARGE SCALE GENOMIC DNA]</scope>
    <source>
        <strain evidence="2">cv. 10/8</strain>
        <tissue evidence="1">Leaf</tissue>
    </source>
</reference>
<dbReference type="AlphaFoldDB" id="A0A392NLA0"/>
<gene>
    <name evidence="1" type="ORF">A2U01_0020890</name>
</gene>
<comment type="caution">
    <text evidence="1">The sequence shown here is derived from an EMBL/GenBank/DDBJ whole genome shotgun (WGS) entry which is preliminary data.</text>
</comment>
<name>A0A392NLA0_9FABA</name>
<dbReference type="EMBL" id="LXQA010041604">
    <property type="protein sequence ID" value="MCH99875.1"/>
    <property type="molecule type" value="Genomic_DNA"/>
</dbReference>
<accession>A0A392NLA0</accession>
<dbReference type="Proteomes" id="UP000265520">
    <property type="component" value="Unassembled WGS sequence"/>
</dbReference>
<feature type="non-terminal residue" evidence="1">
    <location>
        <position position="1"/>
    </location>
</feature>
<proteinExistence type="predicted"/>
<organism evidence="1 2">
    <name type="scientific">Trifolium medium</name>
    <dbReference type="NCBI Taxonomy" id="97028"/>
    <lineage>
        <taxon>Eukaryota</taxon>
        <taxon>Viridiplantae</taxon>
        <taxon>Streptophyta</taxon>
        <taxon>Embryophyta</taxon>
        <taxon>Tracheophyta</taxon>
        <taxon>Spermatophyta</taxon>
        <taxon>Magnoliopsida</taxon>
        <taxon>eudicotyledons</taxon>
        <taxon>Gunneridae</taxon>
        <taxon>Pentapetalae</taxon>
        <taxon>rosids</taxon>
        <taxon>fabids</taxon>
        <taxon>Fabales</taxon>
        <taxon>Fabaceae</taxon>
        <taxon>Papilionoideae</taxon>
        <taxon>50 kb inversion clade</taxon>
        <taxon>NPAAA clade</taxon>
        <taxon>Hologalegina</taxon>
        <taxon>IRL clade</taxon>
        <taxon>Trifolieae</taxon>
        <taxon>Trifolium</taxon>
    </lineage>
</organism>